<dbReference type="Proteomes" id="UP000324222">
    <property type="component" value="Unassembled WGS sequence"/>
</dbReference>
<proteinExistence type="predicted"/>
<organism evidence="1 2">
    <name type="scientific">Portunus trituberculatus</name>
    <name type="common">Swimming crab</name>
    <name type="synonym">Neptunus trituberculatus</name>
    <dbReference type="NCBI Taxonomy" id="210409"/>
    <lineage>
        <taxon>Eukaryota</taxon>
        <taxon>Metazoa</taxon>
        <taxon>Ecdysozoa</taxon>
        <taxon>Arthropoda</taxon>
        <taxon>Crustacea</taxon>
        <taxon>Multicrustacea</taxon>
        <taxon>Malacostraca</taxon>
        <taxon>Eumalacostraca</taxon>
        <taxon>Eucarida</taxon>
        <taxon>Decapoda</taxon>
        <taxon>Pleocyemata</taxon>
        <taxon>Brachyura</taxon>
        <taxon>Eubrachyura</taxon>
        <taxon>Portunoidea</taxon>
        <taxon>Portunidae</taxon>
        <taxon>Portuninae</taxon>
        <taxon>Portunus</taxon>
    </lineage>
</organism>
<evidence type="ECO:0000313" key="1">
    <source>
        <dbReference type="EMBL" id="MPC73180.1"/>
    </source>
</evidence>
<reference evidence="1 2" key="1">
    <citation type="submission" date="2019-05" db="EMBL/GenBank/DDBJ databases">
        <title>Another draft genome of Portunus trituberculatus and its Hox gene families provides insights of decapod evolution.</title>
        <authorList>
            <person name="Jeong J.-H."/>
            <person name="Song I."/>
            <person name="Kim S."/>
            <person name="Choi T."/>
            <person name="Kim D."/>
            <person name="Ryu S."/>
            <person name="Kim W."/>
        </authorList>
    </citation>
    <scope>NUCLEOTIDE SEQUENCE [LARGE SCALE GENOMIC DNA]</scope>
    <source>
        <tissue evidence="1">Muscle</tissue>
    </source>
</reference>
<protein>
    <submittedName>
        <fullName evidence="1">Uncharacterized protein</fullName>
    </submittedName>
</protein>
<gene>
    <name evidence="1" type="ORF">E2C01_067498</name>
</gene>
<evidence type="ECO:0000313" key="2">
    <source>
        <dbReference type="Proteomes" id="UP000324222"/>
    </source>
</evidence>
<sequence>MHLFSLVSVFPVQRLHETSKKKKKKNRCIRKTSSEHDTNLPCQVHRVTTCTDHDFPFSLGLEVGGGEEDEGRREEGGYL</sequence>
<accession>A0A5B7HL60</accession>
<comment type="caution">
    <text evidence="1">The sequence shown here is derived from an EMBL/GenBank/DDBJ whole genome shotgun (WGS) entry which is preliminary data.</text>
</comment>
<dbReference type="AlphaFoldDB" id="A0A5B7HL60"/>
<dbReference type="EMBL" id="VSRR010036250">
    <property type="protein sequence ID" value="MPC73180.1"/>
    <property type="molecule type" value="Genomic_DNA"/>
</dbReference>
<keyword evidence="2" id="KW-1185">Reference proteome</keyword>
<name>A0A5B7HL60_PORTR</name>